<dbReference type="AlphaFoldDB" id="A0A6A8NHD1"/>
<proteinExistence type="predicted"/>
<evidence type="ECO:0000313" key="2">
    <source>
        <dbReference type="EMBL" id="MTD36032.1"/>
    </source>
</evidence>
<protein>
    <submittedName>
        <fullName evidence="2">Uncharacterized protein</fullName>
    </submittedName>
</protein>
<organism evidence="2">
    <name type="scientific">Enterococcus faecium</name>
    <name type="common">Streptococcus faecium</name>
    <dbReference type="NCBI Taxonomy" id="1352"/>
    <lineage>
        <taxon>Bacteria</taxon>
        <taxon>Bacillati</taxon>
        <taxon>Bacillota</taxon>
        <taxon>Bacilli</taxon>
        <taxon>Lactobacillales</taxon>
        <taxon>Enterococcaceae</taxon>
        <taxon>Enterococcus</taxon>
    </lineage>
</organism>
<gene>
    <name evidence="2" type="ORF">GKZ95_09105</name>
</gene>
<feature type="compositionally biased region" description="Polar residues" evidence="1">
    <location>
        <begin position="380"/>
        <end position="390"/>
    </location>
</feature>
<reference evidence="2" key="1">
    <citation type="submission" date="2019-10" db="EMBL/GenBank/DDBJ databases">
        <title>Identification of the same linezolid-resistant Tn6246::fexB-poxtA-carrying Enterococcus faecium strain colonizing a hospitalized patient and bovines in different continents.</title>
        <authorList>
            <person name="Tedim A.P."/>
            <person name="Freitas A.R."/>
            <person name="Novais C."/>
            <person name="Duarte B."/>
            <person name="Elghaieb H."/>
            <person name="Abbassi M.S."/>
            <person name="Peixe L."/>
        </authorList>
    </citation>
    <scope>NUCLEOTIDE SEQUENCE</scope>
    <source>
        <strain evidence="2">2FEZ</strain>
    </source>
</reference>
<dbReference type="RefSeq" id="WP_154731793.1">
    <property type="nucleotide sequence ID" value="NZ_JACYYY010000009.1"/>
</dbReference>
<name>A0A6A8NHD1_ENTFC</name>
<accession>A0A6A8NHD1</accession>
<feature type="region of interest" description="Disordered" evidence="1">
    <location>
        <begin position="371"/>
        <end position="407"/>
    </location>
</feature>
<evidence type="ECO:0000256" key="1">
    <source>
        <dbReference type="SAM" id="MobiDB-lite"/>
    </source>
</evidence>
<dbReference type="EMBL" id="WLYP01000008">
    <property type="protein sequence ID" value="MTD36032.1"/>
    <property type="molecule type" value="Genomic_DNA"/>
</dbReference>
<sequence length="423" mass="47246">MAKTWSWGEVAKGNKRAKGTGSGGTGGGFFVRGDLDYEMGDLQRLTIPYVLDESGQPKMLIYSAPIHYIEKRGFIKLQGPKGGTYSPYSIRCMNPLSQVDFEKGKEIAERGQYCALCTLASLQTTARFAKIEEKYGSVEEFKAIPKDNAEKKAFIDSLNEGDRVRASYNNQRKETNYETYMLVLRFESETKEVAGDFGIEKVSTVKLGTNGLPIWKPLLMKVSQKRIEKFTKALQDAGRNRQLAPEMIHSFTDATGQEVKTAFIDFELDFPVRNEKMNSAADLEIRAMSTGKSCITQAFVDEILGKSKDLIEKADLAWEKSHANLQEFTNDEYQSYMEDKGAYFTSLKEQYLTQNDVEFARKVLETAKGNNQFAKKEDGNTSGTEATETVTVPDEKPVKENTAVADESAIPAEDLLGLGDLEI</sequence>
<comment type="caution">
    <text evidence="2">The sequence shown here is derived from an EMBL/GenBank/DDBJ whole genome shotgun (WGS) entry which is preliminary data.</text>
</comment>